<sequence>MPKDQQTAGRRNMILDKPQVLQKLRRMAFEIVEFNLDEKEIVLVGIYDKGFEIAKKLLAEMEGIAKMKLSLVRLDINKDDPSADEIKLNCPPESLKNKCVVLVDDVLNSGRTMAYGMSVLLNAEIKRLETATLVDRSHKRFPISANYKGFELSTTIDEHVEVVLGKGMGVYLY</sequence>
<reference evidence="2 3" key="1">
    <citation type="journal article" date="2023" name="Microbiol. Resour. Announc.">
        <title>Complete Genome Sequence of Imperialibacter roseus strain P4T.</title>
        <authorList>
            <person name="Tizabi D.R."/>
            <person name="Bachvaroff T."/>
            <person name="Hill R.T."/>
        </authorList>
    </citation>
    <scope>NUCLEOTIDE SEQUENCE [LARGE SCALE GENOMIC DNA]</scope>
    <source>
        <strain evidence="2 3">P4T</strain>
    </source>
</reference>
<gene>
    <name evidence="2" type="ORF">RT717_21040</name>
</gene>
<dbReference type="GO" id="GO:0016757">
    <property type="term" value="F:glycosyltransferase activity"/>
    <property type="evidence" value="ECO:0007669"/>
    <property type="project" value="UniProtKB-KW"/>
</dbReference>
<evidence type="ECO:0000313" key="2">
    <source>
        <dbReference type="EMBL" id="WOK05565.1"/>
    </source>
</evidence>
<dbReference type="PANTHER" id="PTHR11608:SF0">
    <property type="entry name" value="BIFUNCTIONAL PROTEIN PYRR"/>
    <property type="match status" value="1"/>
</dbReference>
<proteinExistence type="predicted"/>
<keyword evidence="3" id="KW-1185">Reference proteome</keyword>
<dbReference type="RefSeq" id="WP_317488323.1">
    <property type="nucleotide sequence ID" value="NZ_CP136051.1"/>
</dbReference>
<evidence type="ECO:0000313" key="3">
    <source>
        <dbReference type="Proteomes" id="UP001302349"/>
    </source>
</evidence>
<name>A0ABZ0IKL2_9BACT</name>
<feature type="domain" description="Phosphoribosyltransferase" evidence="1">
    <location>
        <begin position="12"/>
        <end position="157"/>
    </location>
</feature>
<dbReference type="InterPro" id="IPR029057">
    <property type="entry name" value="PRTase-like"/>
</dbReference>
<dbReference type="InterPro" id="IPR000836">
    <property type="entry name" value="PRTase_dom"/>
</dbReference>
<dbReference type="InterPro" id="IPR050137">
    <property type="entry name" value="PyrR_bifunctional"/>
</dbReference>
<accession>A0ABZ0IKL2</accession>
<organism evidence="2 3">
    <name type="scientific">Imperialibacter roseus</name>
    <dbReference type="NCBI Taxonomy" id="1324217"/>
    <lineage>
        <taxon>Bacteria</taxon>
        <taxon>Pseudomonadati</taxon>
        <taxon>Bacteroidota</taxon>
        <taxon>Cytophagia</taxon>
        <taxon>Cytophagales</taxon>
        <taxon>Flammeovirgaceae</taxon>
        <taxon>Imperialibacter</taxon>
    </lineage>
</organism>
<dbReference type="PANTHER" id="PTHR11608">
    <property type="entry name" value="BIFUNCTIONAL PROTEIN PYRR"/>
    <property type="match status" value="1"/>
</dbReference>
<dbReference type="Gene3D" id="3.40.50.2020">
    <property type="match status" value="1"/>
</dbReference>
<evidence type="ECO:0000259" key="1">
    <source>
        <dbReference type="Pfam" id="PF00156"/>
    </source>
</evidence>
<dbReference type="CDD" id="cd06223">
    <property type="entry name" value="PRTases_typeI"/>
    <property type="match status" value="1"/>
</dbReference>
<dbReference type="SUPFAM" id="SSF53271">
    <property type="entry name" value="PRTase-like"/>
    <property type="match status" value="1"/>
</dbReference>
<dbReference type="EMBL" id="CP136051">
    <property type="protein sequence ID" value="WOK05565.1"/>
    <property type="molecule type" value="Genomic_DNA"/>
</dbReference>
<keyword evidence="2" id="KW-0808">Transferase</keyword>
<protein>
    <submittedName>
        <fullName evidence="2">Phosphoribosyltransferase family protein</fullName>
    </submittedName>
</protein>
<keyword evidence="2" id="KW-0328">Glycosyltransferase</keyword>
<dbReference type="Pfam" id="PF00156">
    <property type="entry name" value="Pribosyltran"/>
    <property type="match status" value="1"/>
</dbReference>
<dbReference type="Proteomes" id="UP001302349">
    <property type="component" value="Chromosome"/>
</dbReference>